<dbReference type="RefSeq" id="XP_035339335.1">
    <property type="nucleotide sequence ID" value="XM_035483442.1"/>
</dbReference>
<evidence type="ECO:0000256" key="1">
    <source>
        <dbReference type="SAM" id="SignalP"/>
    </source>
</evidence>
<dbReference type="Proteomes" id="UP000509510">
    <property type="component" value="Chromosome I"/>
</dbReference>
<organism evidence="2 3">
    <name type="scientific">Talaromyces rugulosus</name>
    <name type="common">Penicillium rugulosum</name>
    <dbReference type="NCBI Taxonomy" id="121627"/>
    <lineage>
        <taxon>Eukaryota</taxon>
        <taxon>Fungi</taxon>
        <taxon>Dikarya</taxon>
        <taxon>Ascomycota</taxon>
        <taxon>Pezizomycotina</taxon>
        <taxon>Eurotiomycetes</taxon>
        <taxon>Eurotiomycetidae</taxon>
        <taxon>Eurotiales</taxon>
        <taxon>Trichocomaceae</taxon>
        <taxon>Talaromyces</taxon>
        <taxon>Talaromyces sect. Islandici</taxon>
    </lineage>
</organism>
<accession>A0A7H8QGV8</accession>
<name>A0A7H8QGV8_TALRU</name>
<dbReference type="KEGG" id="trg:TRUGW13939_00232"/>
<dbReference type="EMBL" id="CP055898">
    <property type="protein sequence ID" value="QKX53156.1"/>
    <property type="molecule type" value="Genomic_DNA"/>
</dbReference>
<protein>
    <recommendedName>
        <fullName evidence="4">Lipocalin-like domain-containing protein</fullName>
    </recommendedName>
</protein>
<keyword evidence="3" id="KW-1185">Reference proteome</keyword>
<feature type="chain" id="PRO_5028926416" description="Lipocalin-like domain-containing protein" evidence="1">
    <location>
        <begin position="19"/>
        <end position="170"/>
    </location>
</feature>
<sequence>MRASILVGFSALASLALATTPEPAADFKSCKRSQSNDIVGTWTLSYANQTANGQTTLPFGPNPHGFLFITDAPDLTWIEEVEPTDPSESQQPAQSSAGYYKVDDKGDYLGRGIVSSTVANADGVYSPASVLDLIRIDHNTLLQQYYPAQGVHITAIWTKWTPGTTTYPSK</sequence>
<dbReference type="GeneID" id="55987747"/>
<feature type="signal peptide" evidence="1">
    <location>
        <begin position="1"/>
        <end position="18"/>
    </location>
</feature>
<gene>
    <name evidence="2" type="ORF">TRUGW13939_00232</name>
</gene>
<evidence type="ECO:0008006" key="4">
    <source>
        <dbReference type="Google" id="ProtNLM"/>
    </source>
</evidence>
<dbReference type="AlphaFoldDB" id="A0A7H8QGV8"/>
<evidence type="ECO:0000313" key="3">
    <source>
        <dbReference type="Proteomes" id="UP000509510"/>
    </source>
</evidence>
<proteinExistence type="predicted"/>
<evidence type="ECO:0000313" key="2">
    <source>
        <dbReference type="EMBL" id="QKX53156.1"/>
    </source>
</evidence>
<keyword evidence="1" id="KW-0732">Signal</keyword>
<reference evidence="3" key="1">
    <citation type="submission" date="2020-06" db="EMBL/GenBank/DDBJ databases">
        <title>A chromosome-scale genome assembly of Talaromyces rugulosus W13939.</title>
        <authorList>
            <person name="Wang B."/>
            <person name="Guo L."/>
            <person name="Ye K."/>
            <person name="Wang L."/>
        </authorList>
    </citation>
    <scope>NUCLEOTIDE SEQUENCE [LARGE SCALE GENOMIC DNA]</scope>
    <source>
        <strain evidence="3">W13939</strain>
    </source>
</reference>